<dbReference type="Proteomes" id="UP000325081">
    <property type="component" value="Unassembled WGS sequence"/>
</dbReference>
<evidence type="ECO:0000313" key="2">
    <source>
        <dbReference type="EMBL" id="GER32185.1"/>
    </source>
</evidence>
<dbReference type="EMBL" id="BKCP01004561">
    <property type="protein sequence ID" value="GER32185.1"/>
    <property type="molecule type" value="Genomic_DNA"/>
</dbReference>
<evidence type="ECO:0000256" key="1">
    <source>
        <dbReference type="SAM" id="MobiDB-lite"/>
    </source>
</evidence>
<feature type="region of interest" description="Disordered" evidence="1">
    <location>
        <begin position="169"/>
        <end position="206"/>
    </location>
</feature>
<feature type="non-terminal residue" evidence="2">
    <location>
        <position position="1"/>
    </location>
</feature>
<feature type="compositionally biased region" description="Basic and acidic residues" evidence="1">
    <location>
        <begin position="97"/>
        <end position="108"/>
    </location>
</feature>
<comment type="caution">
    <text evidence="2">The sequence shown here is derived from an EMBL/GenBank/DDBJ whole genome shotgun (WGS) entry which is preliminary data.</text>
</comment>
<protein>
    <submittedName>
        <fullName evidence="2">GntR family transcriptional regulator</fullName>
    </submittedName>
</protein>
<dbReference type="AlphaFoldDB" id="A0A5A7PH47"/>
<proteinExistence type="predicted"/>
<keyword evidence="3" id="KW-1185">Reference proteome</keyword>
<gene>
    <name evidence="2" type="ORF">STAS_08241</name>
</gene>
<accession>A0A5A7PH47</accession>
<evidence type="ECO:0000313" key="3">
    <source>
        <dbReference type="Proteomes" id="UP000325081"/>
    </source>
</evidence>
<feature type="region of interest" description="Disordered" evidence="1">
    <location>
        <begin position="1"/>
        <end position="45"/>
    </location>
</feature>
<name>A0A5A7PH47_STRAF</name>
<reference evidence="3" key="1">
    <citation type="journal article" date="2019" name="Curr. Biol.">
        <title>Genome Sequence of Striga asiatica Provides Insight into the Evolution of Plant Parasitism.</title>
        <authorList>
            <person name="Yoshida S."/>
            <person name="Kim S."/>
            <person name="Wafula E.K."/>
            <person name="Tanskanen J."/>
            <person name="Kim Y.M."/>
            <person name="Honaas L."/>
            <person name="Yang Z."/>
            <person name="Spallek T."/>
            <person name="Conn C.E."/>
            <person name="Ichihashi Y."/>
            <person name="Cheong K."/>
            <person name="Cui S."/>
            <person name="Der J.P."/>
            <person name="Gundlach H."/>
            <person name="Jiao Y."/>
            <person name="Hori C."/>
            <person name="Ishida J.K."/>
            <person name="Kasahara H."/>
            <person name="Kiba T."/>
            <person name="Kim M.S."/>
            <person name="Koo N."/>
            <person name="Laohavisit A."/>
            <person name="Lee Y.H."/>
            <person name="Lumba S."/>
            <person name="McCourt P."/>
            <person name="Mortimer J.C."/>
            <person name="Mutuku J.M."/>
            <person name="Nomura T."/>
            <person name="Sasaki-Sekimoto Y."/>
            <person name="Seto Y."/>
            <person name="Wang Y."/>
            <person name="Wakatake T."/>
            <person name="Sakakibara H."/>
            <person name="Demura T."/>
            <person name="Yamaguchi S."/>
            <person name="Yoneyama K."/>
            <person name="Manabe R.I."/>
            <person name="Nelson D.C."/>
            <person name="Schulman A.H."/>
            <person name="Timko M.P."/>
            <person name="dePamphilis C.W."/>
            <person name="Choi D."/>
            <person name="Shirasu K."/>
        </authorList>
    </citation>
    <scope>NUCLEOTIDE SEQUENCE [LARGE SCALE GENOMIC DNA]</scope>
    <source>
        <strain evidence="3">cv. UVA1</strain>
    </source>
</reference>
<feature type="compositionally biased region" description="Low complexity" evidence="1">
    <location>
        <begin position="169"/>
        <end position="188"/>
    </location>
</feature>
<organism evidence="2 3">
    <name type="scientific">Striga asiatica</name>
    <name type="common">Asiatic witchweed</name>
    <name type="synonym">Buchnera asiatica</name>
    <dbReference type="NCBI Taxonomy" id="4170"/>
    <lineage>
        <taxon>Eukaryota</taxon>
        <taxon>Viridiplantae</taxon>
        <taxon>Streptophyta</taxon>
        <taxon>Embryophyta</taxon>
        <taxon>Tracheophyta</taxon>
        <taxon>Spermatophyta</taxon>
        <taxon>Magnoliopsida</taxon>
        <taxon>eudicotyledons</taxon>
        <taxon>Gunneridae</taxon>
        <taxon>Pentapetalae</taxon>
        <taxon>asterids</taxon>
        <taxon>lamiids</taxon>
        <taxon>Lamiales</taxon>
        <taxon>Orobanchaceae</taxon>
        <taxon>Buchnereae</taxon>
        <taxon>Striga</taxon>
    </lineage>
</organism>
<feature type="region of interest" description="Disordered" evidence="1">
    <location>
        <begin position="58"/>
        <end position="119"/>
    </location>
</feature>
<sequence>LSGEKTSGDPRPPTGLRPSRAPTISGEQNSSRGLTFHGKIRSTPLNFTPLSKYALSTTGLQIPQGDPPQLPLAGVPESHHREFPSPSFHPQPNDNLPEFKARTGERSHARPSSDGPRPLACRASISVWPRLPPSTVIVRRIRALDGSPVQPVLRQLGNLRFPAVVHSSTPSRSFSCVSSSSRPSSNSRGLRRAPVRARLATSNHKR</sequence>